<dbReference type="OrthoDB" id="9762009at2"/>
<name>A0A1M7GAS5_9FIRM</name>
<dbReference type="InterPro" id="IPR025202">
    <property type="entry name" value="PLD-like_dom"/>
</dbReference>
<dbReference type="GO" id="GO:0032049">
    <property type="term" value="P:cardiolipin biosynthetic process"/>
    <property type="evidence" value="ECO:0007669"/>
    <property type="project" value="UniProtKB-UniRule"/>
</dbReference>
<evidence type="ECO:0000313" key="15">
    <source>
        <dbReference type="EMBL" id="SHM12989.1"/>
    </source>
</evidence>
<dbReference type="CDD" id="cd09160">
    <property type="entry name" value="PLDc_SMU_988_like_2"/>
    <property type="match status" value="1"/>
</dbReference>
<keyword evidence="7 13" id="KW-1133">Transmembrane helix</keyword>
<evidence type="ECO:0000256" key="7">
    <source>
        <dbReference type="ARBA" id="ARBA00022989"/>
    </source>
</evidence>
<proteinExistence type="predicted"/>
<dbReference type="Pfam" id="PF13091">
    <property type="entry name" value="PLDc_2"/>
    <property type="match status" value="2"/>
</dbReference>
<evidence type="ECO:0000256" key="12">
    <source>
        <dbReference type="NCBIfam" id="TIGR04265"/>
    </source>
</evidence>
<keyword evidence="5 13" id="KW-0812">Transmembrane</keyword>
<keyword evidence="2" id="KW-1003">Cell membrane</keyword>
<dbReference type="InterPro" id="IPR027379">
    <property type="entry name" value="CLS_N"/>
</dbReference>
<evidence type="ECO:0000256" key="1">
    <source>
        <dbReference type="ARBA" id="ARBA00004651"/>
    </source>
</evidence>
<keyword evidence="9 13" id="KW-0472">Membrane</keyword>
<dbReference type="Proteomes" id="UP000184038">
    <property type="component" value="Unassembled WGS sequence"/>
</dbReference>
<dbReference type="GO" id="GO:0005886">
    <property type="term" value="C:plasma membrane"/>
    <property type="evidence" value="ECO:0007669"/>
    <property type="project" value="UniProtKB-SubCell"/>
</dbReference>
<protein>
    <recommendedName>
        <fullName evidence="12">Cardiolipin synthase</fullName>
        <ecNumber evidence="12">2.7.8.-</ecNumber>
    </recommendedName>
</protein>
<dbReference type="InterPro" id="IPR001736">
    <property type="entry name" value="PLipase_D/transphosphatidylase"/>
</dbReference>
<dbReference type="SMART" id="SM00155">
    <property type="entry name" value="PLDc"/>
    <property type="match status" value="2"/>
</dbReference>
<evidence type="ECO:0000256" key="4">
    <source>
        <dbReference type="ARBA" id="ARBA00022679"/>
    </source>
</evidence>
<dbReference type="RefSeq" id="WP_073283574.1">
    <property type="nucleotide sequence ID" value="NZ_FRCP01000006.1"/>
</dbReference>
<dbReference type="EMBL" id="FRCP01000006">
    <property type="protein sequence ID" value="SHM12989.1"/>
    <property type="molecule type" value="Genomic_DNA"/>
</dbReference>
<comment type="subcellular location">
    <subcellularLocation>
        <location evidence="1">Cell membrane</location>
        <topology evidence="1">Multi-pass membrane protein</topology>
    </subcellularLocation>
</comment>
<dbReference type="STRING" id="1120996.SAMN02746066_00925"/>
<keyword evidence="6" id="KW-0677">Repeat</keyword>
<dbReference type="PANTHER" id="PTHR21248">
    <property type="entry name" value="CARDIOLIPIN SYNTHASE"/>
    <property type="match status" value="1"/>
</dbReference>
<dbReference type="SUPFAM" id="SSF56024">
    <property type="entry name" value="Phospholipase D/nuclease"/>
    <property type="match status" value="2"/>
</dbReference>
<dbReference type="CDD" id="cd09154">
    <property type="entry name" value="PLDc_SMU_988_like_1"/>
    <property type="match status" value="1"/>
</dbReference>
<dbReference type="Gene3D" id="3.30.870.10">
    <property type="entry name" value="Endonuclease Chain A"/>
    <property type="match status" value="2"/>
</dbReference>
<feature type="domain" description="PLD phosphodiesterase" evidence="14">
    <location>
        <begin position="251"/>
        <end position="278"/>
    </location>
</feature>
<keyword evidence="8" id="KW-0443">Lipid metabolism</keyword>
<organism evidence="15 16">
    <name type="scientific">Anaerosporobacter mobilis DSM 15930</name>
    <dbReference type="NCBI Taxonomy" id="1120996"/>
    <lineage>
        <taxon>Bacteria</taxon>
        <taxon>Bacillati</taxon>
        <taxon>Bacillota</taxon>
        <taxon>Clostridia</taxon>
        <taxon>Lachnospirales</taxon>
        <taxon>Lachnospiraceae</taxon>
        <taxon>Anaerosporobacter</taxon>
    </lineage>
</organism>
<evidence type="ECO:0000256" key="5">
    <source>
        <dbReference type="ARBA" id="ARBA00022692"/>
    </source>
</evidence>
<evidence type="ECO:0000259" key="14">
    <source>
        <dbReference type="PROSITE" id="PS50035"/>
    </source>
</evidence>
<evidence type="ECO:0000313" key="16">
    <source>
        <dbReference type="Proteomes" id="UP000184038"/>
    </source>
</evidence>
<dbReference type="PANTHER" id="PTHR21248:SF22">
    <property type="entry name" value="PHOSPHOLIPASE D"/>
    <property type="match status" value="1"/>
</dbReference>
<dbReference type="EC" id="2.7.8.-" evidence="12"/>
<keyword evidence="11" id="KW-1208">Phospholipid metabolism</keyword>
<dbReference type="AlphaFoldDB" id="A0A1M7GAS5"/>
<dbReference type="NCBIfam" id="TIGR04265">
    <property type="entry name" value="bac_cardiolipin"/>
    <property type="match status" value="1"/>
</dbReference>
<evidence type="ECO:0000256" key="9">
    <source>
        <dbReference type="ARBA" id="ARBA00023136"/>
    </source>
</evidence>
<feature type="domain" description="PLD phosphodiesterase" evidence="14">
    <location>
        <begin position="431"/>
        <end position="458"/>
    </location>
</feature>
<keyword evidence="3" id="KW-0444">Lipid biosynthesis</keyword>
<evidence type="ECO:0000256" key="3">
    <source>
        <dbReference type="ARBA" id="ARBA00022516"/>
    </source>
</evidence>
<dbReference type="Pfam" id="PF13396">
    <property type="entry name" value="PLDc_N"/>
    <property type="match status" value="1"/>
</dbReference>
<accession>A0A1M7GAS5</accession>
<feature type="transmembrane region" description="Helical" evidence="13">
    <location>
        <begin position="75"/>
        <end position="93"/>
    </location>
</feature>
<dbReference type="PROSITE" id="PS50035">
    <property type="entry name" value="PLD"/>
    <property type="match status" value="2"/>
</dbReference>
<keyword evidence="10" id="KW-0594">Phospholipid biosynthesis</keyword>
<evidence type="ECO:0000256" key="8">
    <source>
        <dbReference type="ARBA" id="ARBA00023098"/>
    </source>
</evidence>
<keyword evidence="16" id="KW-1185">Reference proteome</keyword>
<evidence type="ECO:0000256" key="13">
    <source>
        <dbReference type="SAM" id="Phobius"/>
    </source>
</evidence>
<evidence type="ECO:0000256" key="11">
    <source>
        <dbReference type="ARBA" id="ARBA00023264"/>
    </source>
</evidence>
<evidence type="ECO:0000256" key="2">
    <source>
        <dbReference type="ARBA" id="ARBA00022475"/>
    </source>
</evidence>
<feature type="transmembrane region" description="Helical" evidence="13">
    <location>
        <begin position="12"/>
        <end position="37"/>
    </location>
</feature>
<sequence length="517" mass="59772">MKRVKEVGVKLLKLMFSRLVIVGIILALQVGWFVLFLVKLSQYSAIISLLFNVLSIIAVLYIVNKQDNPAYKLAWVVPILYFPLLGGLLYASMGNKQPSRKLRAKLDKQYQITKPLLIQSDEVIKEIQESNKQVALQSTYIHKVTNFPIYKNTVAEYYKSGEENFPVILEELKKAKHYIFLEYFIIEEGKMWDSILEILEQKAKEGLDVRLIYDDFGCLTTLPYPYYQKMQKMGIKCFAFNPYIPIFSVAMNHRDHRKILVIDGHTAFTGGINLADEYINHIERFGYWKDAGLMLKGEAVWNFTIMFLQTWNAMLPTDKDISIFYPHIHFEDIFESDGFIQPYGDTPLDQEVVGENVYLNMINGATKYIYMYTPYLIIDNEMITALCLAAKKGVDVRIVTPGIPDKKYAFWLTQSYYGQLVRAGVKIFEYTPGFIHSKCFVCDDEVATVGTINMDYRSLYLHFECGVFLYGSKVVKQVKEDALEVFKVCKQITIEDCNRRLPMRLVQAVLRLFAPLM</sequence>
<keyword evidence="4" id="KW-0808">Transferase</keyword>
<dbReference type="InterPro" id="IPR022924">
    <property type="entry name" value="Cardiolipin_synthase"/>
</dbReference>
<gene>
    <name evidence="15" type="ORF">SAMN02746066_00925</name>
</gene>
<evidence type="ECO:0000256" key="6">
    <source>
        <dbReference type="ARBA" id="ARBA00022737"/>
    </source>
</evidence>
<reference evidence="15 16" key="1">
    <citation type="submission" date="2016-11" db="EMBL/GenBank/DDBJ databases">
        <authorList>
            <person name="Jaros S."/>
            <person name="Januszkiewicz K."/>
            <person name="Wedrychowicz H."/>
        </authorList>
    </citation>
    <scope>NUCLEOTIDE SEQUENCE [LARGE SCALE GENOMIC DNA]</scope>
    <source>
        <strain evidence="15 16">DSM 15930</strain>
    </source>
</reference>
<dbReference type="GO" id="GO:0008808">
    <property type="term" value="F:cardiolipin synthase activity"/>
    <property type="evidence" value="ECO:0007669"/>
    <property type="project" value="UniProtKB-UniRule"/>
</dbReference>
<evidence type="ECO:0000256" key="10">
    <source>
        <dbReference type="ARBA" id="ARBA00023209"/>
    </source>
</evidence>
<feature type="transmembrane region" description="Helical" evidence="13">
    <location>
        <begin position="43"/>
        <end position="63"/>
    </location>
</feature>